<dbReference type="RefSeq" id="WP_042627859.1">
    <property type="nucleotide sequence ID" value="NZ_BSTO01000001.1"/>
</dbReference>
<evidence type="ECO:0000313" key="6">
    <source>
        <dbReference type="Proteomes" id="UP000031838"/>
    </source>
</evidence>
<keyword evidence="6" id="KW-1185">Reference proteome</keyword>
<proteinExistence type="inferred from homology"/>
<evidence type="ECO:0000256" key="1">
    <source>
        <dbReference type="ARBA" id="ARBA00007825"/>
    </source>
</evidence>
<dbReference type="KEGG" id="bpla:bpln_2g14110"/>
<accession>A0A0B6S184</accession>
<keyword evidence="3" id="KW-0560">Oxidoreductase</keyword>
<dbReference type="InterPro" id="IPR012786">
    <property type="entry name" value="Protocat_dOase_a"/>
</dbReference>
<dbReference type="InterPro" id="IPR050770">
    <property type="entry name" value="Intradiol_RC_Dioxygenase"/>
</dbReference>
<dbReference type="SUPFAM" id="SSF49482">
    <property type="entry name" value="Aromatic compound dioxygenase"/>
    <property type="match status" value="1"/>
</dbReference>
<evidence type="ECO:0000313" key="5">
    <source>
        <dbReference type="EMBL" id="AJK49398.1"/>
    </source>
</evidence>
<dbReference type="PANTHER" id="PTHR33711:SF9">
    <property type="entry name" value="PROTOCATECHUATE 3,4-DIOXYGENASE ALPHA CHAIN"/>
    <property type="match status" value="1"/>
</dbReference>
<keyword evidence="2 5" id="KW-0223">Dioxygenase</keyword>
<dbReference type="AlphaFoldDB" id="A0A0B6S184"/>
<dbReference type="Gene3D" id="2.60.130.10">
    <property type="entry name" value="Aromatic compound dioxygenase"/>
    <property type="match status" value="1"/>
</dbReference>
<dbReference type="Proteomes" id="UP000031838">
    <property type="component" value="Chromosome 2"/>
</dbReference>
<evidence type="ECO:0000259" key="4">
    <source>
        <dbReference type="PROSITE" id="PS00083"/>
    </source>
</evidence>
<dbReference type="EMBL" id="CP002581">
    <property type="protein sequence ID" value="AJK49398.1"/>
    <property type="molecule type" value="Genomic_DNA"/>
</dbReference>
<sequence length="196" mass="21554">MTTLKQTPSQTVGPYFAYGLCPQQYNFDMKSLFSPEIAAPHTPGEPILLVGQVFDGDGQPILDAMLEFTQVDAAGRFPASRADIDESGFTGFARVGTGTDPQHRFMVRTVKPAATDAGAPHVDVTVMMRGVLTHAFTRLYFEDEAEANAADAVLDSVPAARRETLMARREARSNGLVVYRFDIRMQGDRETVFFDL</sequence>
<feature type="domain" description="Intradiol ring-cleavage dioxygenases" evidence="4">
    <location>
        <begin position="49"/>
        <end position="77"/>
    </location>
</feature>
<name>A0A0B6S184_BURPL</name>
<gene>
    <name evidence="5" type="ORF">BGL_2c13310</name>
</gene>
<dbReference type="PROSITE" id="PS00083">
    <property type="entry name" value="INTRADIOL_DIOXYGENAS"/>
    <property type="match status" value="1"/>
</dbReference>
<dbReference type="KEGG" id="bgp:BGL_2c13310"/>
<evidence type="ECO:0000256" key="3">
    <source>
        <dbReference type="ARBA" id="ARBA00023002"/>
    </source>
</evidence>
<dbReference type="InterPro" id="IPR015889">
    <property type="entry name" value="Intradiol_dOase_core"/>
</dbReference>
<dbReference type="Pfam" id="PF00775">
    <property type="entry name" value="Dioxygenase_C"/>
    <property type="match status" value="1"/>
</dbReference>
<dbReference type="GO" id="GO:0018578">
    <property type="term" value="F:protocatechuate 3,4-dioxygenase activity"/>
    <property type="evidence" value="ECO:0007669"/>
    <property type="project" value="InterPro"/>
</dbReference>
<reference evidence="6" key="1">
    <citation type="submission" date="2011-03" db="EMBL/GenBank/DDBJ databases">
        <authorList>
            <person name="Voget S."/>
            <person name="Streit W.R."/>
            <person name="Jaeger K.E."/>
            <person name="Daniel R."/>
        </authorList>
    </citation>
    <scope>NUCLEOTIDE SEQUENCE [LARGE SCALE GENOMIC DNA]</scope>
    <source>
        <strain evidence="6">PG1</strain>
    </source>
</reference>
<dbReference type="HOGENOM" id="CLU_027719_7_1_4"/>
<organism evidence="5 6">
    <name type="scientific">Burkholderia plantarii</name>
    <dbReference type="NCBI Taxonomy" id="41899"/>
    <lineage>
        <taxon>Bacteria</taxon>
        <taxon>Pseudomonadati</taxon>
        <taxon>Pseudomonadota</taxon>
        <taxon>Betaproteobacteria</taxon>
        <taxon>Burkholderiales</taxon>
        <taxon>Burkholderiaceae</taxon>
        <taxon>Burkholderia</taxon>
    </lineage>
</organism>
<protein>
    <submittedName>
        <fullName evidence="5">Protocatechuate 3,4-dioxygenase alpha-subunit</fullName>
    </submittedName>
</protein>
<comment type="similarity">
    <text evidence="1">Belongs to the intradiol ring-cleavage dioxygenase family.</text>
</comment>
<dbReference type="NCBIfam" id="TIGR02423">
    <property type="entry name" value="protocat_alph"/>
    <property type="match status" value="1"/>
</dbReference>
<dbReference type="GO" id="GO:0008199">
    <property type="term" value="F:ferric iron binding"/>
    <property type="evidence" value="ECO:0007669"/>
    <property type="project" value="InterPro"/>
</dbReference>
<dbReference type="InterPro" id="IPR000627">
    <property type="entry name" value="Intradiol_dOase_C"/>
</dbReference>
<dbReference type="OrthoDB" id="9805815at2"/>
<evidence type="ECO:0000256" key="2">
    <source>
        <dbReference type="ARBA" id="ARBA00022964"/>
    </source>
</evidence>
<dbReference type="PANTHER" id="PTHR33711">
    <property type="entry name" value="DIOXYGENASE, PUTATIVE (AFU_ORTHOLOGUE AFUA_2G02910)-RELATED"/>
    <property type="match status" value="1"/>
</dbReference>
<reference evidence="5 6" key="2">
    <citation type="journal article" date="2016" name="Appl. Microbiol. Biotechnol.">
        <title>Mutations improving production and secretion of extracellular lipase by Burkholderia glumae PG1.</title>
        <authorList>
            <person name="Knapp A."/>
            <person name="Voget S."/>
            <person name="Gao R."/>
            <person name="Zaburannyi N."/>
            <person name="Krysciak D."/>
            <person name="Breuer M."/>
            <person name="Hauer B."/>
            <person name="Streit W.R."/>
            <person name="Muller R."/>
            <person name="Daniel R."/>
            <person name="Jaeger K.E."/>
        </authorList>
    </citation>
    <scope>NUCLEOTIDE SEQUENCE [LARGE SCALE GENOMIC DNA]</scope>
    <source>
        <strain evidence="5 6">PG1</strain>
    </source>
</reference>